<keyword evidence="3" id="KW-0479">Metal-binding</keyword>
<proteinExistence type="inferred from homology"/>
<evidence type="ECO:0000259" key="4">
    <source>
        <dbReference type="PROSITE" id="PS51918"/>
    </source>
</evidence>
<dbReference type="NCBIfam" id="TIGR00539">
    <property type="entry name" value="hemN_rel"/>
    <property type="match status" value="1"/>
</dbReference>
<dbReference type="InterPro" id="IPR004559">
    <property type="entry name" value="HemW-like"/>
</dbReference>
<dbReference type="GO" id="GO:0006779">
    <property type="term" value="P:porphyrin-containing compound biosynthetic process"/>
    <property type="evidence" value="ECO:0007669"/>
    <property type="project" value="InterPro"/>
</dbReference>
<dbReference type="GO" id="GO:0005737">
    <property type="term" value="C:cytoplasm"/>
    <property type="evidence" value="ECO:0007669"/>
    <property type="project" value="UniProtKB-SubCell"/>
</dbReference>
<dbReference type="PANTHER" id="PTHR13932:SF5">
    <property type="entry name" value="RADICAL S-ADENOSYL METHIONINE DOMAIN-CONTAINING PROTEIN 1, MITOCHONDRIAL"/>
    <property type="match status" value="1"/>
</dbReference>
<comment type="function">
    <text evidence="3">Probably acts as a heme chaperone, transferring heme to an unknown acceptor. Binds one molecule of heme per monomer, possibly covalently. Binds 1 [4Fe-4S] cluster. The cluster is coordinated with 3 cysteines and an exchangeable S-adenosyl-L-methionine.</text>
</comment>
<comment type="subcellular location">
    <subcellularLocation>
        <location evidence="3">Cytoplasm</location>
    </subcellularLocation>
</comment>
<dbReference type="InterPro" id="IPR006638">
    <property type="entry name" value="Elp3/MiaA/NifB-like_rSAM"/>
</dbReference>
<dbReference type="Proteomes" id="UP000753256">
    <property type="component" value="Unassembled WGS sequence"/>
</dbReference>
<sequence length="393" mass="42350">MPIEALYIHIPFCHAKCSYCDFDSRACNGISLERAASVYLDRLCNRLDSFGAAGAFAHVATVYIGGGTPTVLGSRLPWLVKRVREWCDPVEFTVEANPESFDAALAGELACSGVTRVSIGVQSFVDDELRAIGRLHDAPSARAAIEAALSSGLDTSCDLMCGLPGQTLASWDHSLDVAIACAPGHVSVYPLTIEEGTPLARRAEADPTLDPDEDFQAECMELAGDRLMHAGFERYEVASYAKPGKICRHNCAYWTGASYLGIGRSAASMVAADEFRMFANLFGVSEPDGGAARIRLVQKDDEATRFELECLGERAAMAEDLMLAMRMTLGAPVSLLEQAKDVIGNHRVDEAITRAQEQGLATIDSVTGALQPTERGWLLGNELYGLMWDLASS</sequence>
<dbReference type="InterPro" id="IPR007197">
    <property type="entry name" value="rSAM"/>
</dbReference>
<accession>A0A921LSY0</accession>
<dbReference type="RefSeq" id="WP_273190370.1">
    <property type="nucleotide sequence ID" value="NZ_DYUZ01000029.1"/>
</dbReference>
<comment type="caution">
    <text evidence="5">The sequence shown here is derived from an EMBL/GenBank/DDBJ whole genome shotgun (WGS) entry which is preliminary data.</text>
</comment>
<feature type="domain" description="Radical SAM core" evidence="4">
    <location>
        <begin position="1"/>
        <end position="233"/>
    </location>
</feature>
<dbReference type="PANTHER" id="PTHR13932">
    <property type="entry name" value="COPROPORPHYRINIGEN III OXIDASE"/>
    <property type="match status" value="1"/>
</dbReference>
<evidence type="ECO:0000313" key="5">
    <source>
        <dbReference type="EMBL" id="HJG37518.1"/>
    </source>
</evidence>
<dbReference type="SMART" id="SM00729">
    <property type="entry name" value="Elp3"/>
    <property type="match status" value="1"/>
</dbReference>
<keyword evidence="3" id="KW-0004">4Fe-4S</keyword>
<dbReference type="InterPro" id="IPR034505">
    <property type="entry name" value="Coproporphyrinogen-III_oxidase"/>
</dbReference>
<evidence type="ECO:0000256" key="1">
    <source>
        <dbReference type="ARBA" id="ARBA00006100"/>
    </source>
</evidence>
<reference evidence="5" key="1">
    <citation type="journal article" date="2021" name="PeerJ">
        <title>Extensive microbial diversity within the chicken gut microbiome revealed by metagenomics and culture.</title>
        <authorList>
            <person name="Gilroy R."/>
            <person name="Ravi A."/>
            <person name="Getino M."/>
            <person name="Pursley I."/>
            <person name="Horton D.L."/>
            <person name="Alikhan N.F."/>
            <person name="Baker D."/>
            <person name="Gharbi K."/>
            <person name="Hall N."/>
            <person name="Watson M."/>
            <person name="Adriaenssens E.M."/>
            <person name="Foster-Nyarko E."/>
            <person name="Jarju S."/>
            <person name="Secka A."/>
            <person name="Antonio M."/>
            <person name="Oren A."/>
            <person name="Chaudhuri R.R."/>
            <person name="La Ragione R."/>
            <person name="Hildebrand F."/>
            <person name="Pallen M.J."/>
        </authorList>
    </citation>
    <scope>NUCLEOTIDE SEQUENCE</scope>
    <source>
        <strain evidence="5">ChiHjej13B12-9602</strain>
    </source>
</reference>
<dbReference type="CDD" id="cd01335">
    <property type="entry name" value="Radical_SAM"/>
    <property type="match status" value="1"/>
</dbReference>
<dbReference type="GO" id="GO:0051539">
    <property type="term" value="F:4 iron, 4 sulfur cluster binding"/>
    <property type="evidence" value="ECO:0007669"/>
    <property type="project" value="UniProtKB-UniRule"/>
</dbReference>
<comment type="similarity">
    <text evidence="1">Belongs to the anaerobic coproporphyrinogen-III oxidase family. HemW subfamily.</text>
</comment>
<dbReference type="SFLD" id="SFLDG01065">
    <property type="entry name" value="anaerobic_coproporphyrinogen-I"/>
    <property type="match status" value="1"/>
</dbReference>
<dbReference type="GO" id="GO:0004109">
    <property type="term" value="F:coproporphyrinogen oxidase activity"/>
    <property type="evidence" value="ECO:0007669"/>
    <property type="project" value="InterPro"/>
</dbReference>
<evidence type="ECO:0000256" key="2">
    <source>
        <dbReference type="ARBA" id="ARBA00017228"/>
    </source>
</evidence>
<protein>
    <recommendedName>
        <fullName evidence="2 3">Heme chaperone HemW</fullName>
    </recommendedName>
</protein>
<keyword evidence="3" id="KW-0349">Heme</keyword>
<organism evidence="5 6">
    <name type="scientific">Enorma phocaeensis</name>
    <dbReference type="NCBI Taxonomy" id="1871019"/>
    <lineage>
        <taxon>Bacteria</taxon>
        <taxon>Bacillati</taxon>
        <taxon>Actinomycetota</taxon>
        <taxon>Coriobacteriia</taxon>
        <taxon>Coriobacteriales</taxon>
        <taxon>Coriobacteriaceae</taxon>
        <taxon>Enorma</taxon>
    </lineage>
</organism>
<dbReference type="AlphaFoldDB" id="A0A921LSY0"/>
<dbReference type="InterPro" id="IPR058240">
    <property type="entry name" value="rSAM_sf"/>
</dbReference>
<keyword evidence="3" id="KW-0949">S-adenosyl-L-methionine</keyword>
<keyword evidence="3" id="KW-0963">Cytoplasm</keyword>
<evidence type="ECO:0000313" key="6">
    <source>
        <dbReference type="Proteomes" id="UP000753256"/>
    </source>
</evidence>
<dbReference type="PROSITE" id="PS51918">
    <property type="entry name" value="RADICAL_SAM"/>
    <property type="match status" value="1"/>
</dbReference>
<dbReference type="Gene3D" id="3.30.750.200">
    <property type="match status" value="1"/>
</dbReference>
<dbReference type="EMBL" id="DYUZ01000029">
    <property type="protein sequence ID" value="HJG37518.1"/>
    <property type="molecule type" value="Genomic_DNA"/>
</dbReference>
<dbReference type="SFLD" id="SFLDF00562">
    <property type="entry name" value="HemN-like__clustered_with_heat"/>
    <property type="match status" value="1"/>
</dbReference>
<dbReference type="SFLD" id="SFLDG01082">
    <property type="entry name" value="B12-binding_domain_containing"/>
    <property type="match status" value="1"/>
</dbReference>
<dbReference type="GO" id="GO:0046872">
    <property type="term" value="F:metal ion binding"/>
    <property type="evidence" value="ECO:0007669"/>
    <property type="project" value="UniProtKB-UniRule"/>
</dbReference>
<reference evidence="5" key="2">
    <citation type="submission" date="2021-09" db="EMBL/GenBank/DDBJ databases">
        <authorList>
            <person name="Gilroy R."/>
        </authorList>
    </citation>
    <scope>NUCLEOTIDE SEQUENCE</scope>
    <source>
        <strain evidence="5">ChiHjej13B12-9602</strain>
    </source>
</reference>
<keyword evidence="3" id="KW-0408">Iron</keyword>
<dbReference type="SFLD" id="SFLDS00029">
    <property type="entry name" value="Radical_SAM"/>
    <property type="match status" value="1"/>
</dbReference>
<keyword evidence="3" id="KW-0411">Iron-sulfur</keyword>
<gene>
    <name evidence="5" type="primary">hemW</name>
    <name evidence="5" type="ORF">K8V70_06625</name>
</gene>
<dbReference type="SUPFAM" id="SSF102114">
    <property type="entry name" value="Radical SAM enzymes"/>
    <property type="match status" value="1"/>
</dbReference>
<keyword evidence="3" id="KW-0143">Chaperone</keyword>
<dbReference type="Pfam" id="PF04055">
    <property type="entry name" value="Radical_SAM"/>
    <property type="match status" value="1"/>
</dbReference>
<evidence type="ECO:0000256" key="3">
    <source>
        <dbReference type="RuleBase" id="RU364116"/>
    </source>
</evidence>
<name>A0A921LSY0_9ACTN</name>